<organism evidence="4 5">
    <name type="scientific">Allocoprobacillus halotolerans</name>
    <dbReference type="NCBI Taxonomy" id="2944914"/>
    <lineage>
        <taxon>Bacteria</taxon>
        <taxon>Bacillati</taxon>
        <taxon>Bacillota</taxon>
        <taxon>Erysipelotrichia</taxon>
        <taxon>Erysipelotrichales</taxon>
        <taxon>Erysipelotrichaceae</taxon>
        <taxon>Allocoprobacillus</taxon>
    </lineage>
</organism>
<evidence type="ECO:0000259" key="3">
    <source>
        <dbReference type="Pfam" id="PF13439"/>
    </source>
</evidence>
<dbReference type="InterPro" id="IPR028098">
    <property type="entry name" value="Glyco_trans_4-like_N"/>
</dbReference>
<dbReference type="RefSeq" id="WP_290138654.1">
    <property type="nucleotide sequence ID" value="NZ_CP101620.1"/>
</dbReference>
<dbReference type="SUPFAM" id="SSF53756">
    <property type="entry name" value="UDP-Glycosyltransferase/glycogen phosphorylase"/>
    <property type="match status" value="1"/>
</dbReference>
<evidence type="ECO:0000259" key="2">
    <source>
        <dbReference type="Pfam" id="PF00534"/>
    </source>
</evidence>
<reference evidence="4" key="1">
    <citation type="submission" date="2022-07" db="EMBL/GenBank/DDBJ databases">
        <title>Faecal culturing of patients with breast cancer.</title>
        <authorList>
            <person name="Teng N.M.Y."/>
            <person name="Kiu R."/>
            <person name="Evans R."/>
            <person name="Baker D.J."/>
            <person name="Zenner C."/>
            <person name="Robinson S.D."/>
            <person name="Hall L.J."/>
        </authorList>
    </citation>
    <scope>NUCLEOTIDE SEQUENCE</scope>
    <source>
        <strain evidence="4">LH1062</strain>
    </source>
</reference>
<evidence type="ECO:0000256" key="1">
    <source>
        <dbReference type="ARBA" id="ARBA00022679"/>
    </source>
</evidence>
<evidence type="ECO:0000313" key="5">
    <source>
        <dbReference type="Proteomes" id="UP001060112"/>
    </source>
</evidence>
<gene>
    <name evidence="4" type="ORF">NMU03_11940</name>
</gene>
<sequence>MHKIRINMLSNADKVHGQGVGSAYLEQVALIKNELNEFFDVVINDSKPADIIHCHTILPQYLMKMKRNKGVNVAYVHFLPDTLDGSIQLPSSALTVFKKYITHFYNTADYLIVVNPIFIKDLVHFGIDENKIKYIPNFVSKETFYKQENEKVIQTKKQYQIQPTDFVVLGVGQVQTRKGVKDFIEVAKMLPDVTFVWAGGFSFGKITDGYEELKQLYENPPHNVHFIGIIPRETMNDIYNMADMLFMPSYNELFPMSILEAINSQKPLLLRDLELYEDILFKKYLVANNNEGFAEMIQKLKNDQSFYQKYQNASFEISQYYSKEHVKEMWKDFYLKIADK</sequence>
<dbReference type="InterPro" id="IPR001296">
    <property type="entry name" value="Glyco_trans_1"/>
</dbReference>
<evidence type="ECO:0000313" key="4">
    <source>
        <dbReference type="EMBL" id="UTY38371.1"/>
    </source>
</evidence>
<keyword evidence="1" id="KW-0808">Transferase</keyword>
<dbReference type="Gene3D" id="3.40.50.2000">
    <property type="entry name" value="Glycogen Phosphorylase B"/>
    <property type="match status" value="2"/>
</dbReference>
<name>A0ABY5I2M6_9FIRM</name>
<accession>A0ABY5I2M6</accession>
<feature type="domain" description="Glycosyltransferase subfamily 4-like N-terminal" evidence="3">
    <location>
        <begin position="48"/>
        <end position="140"/>
    </location>
</feature>
<proteinExistence type="predicted"/>
<dbReference type="PANTHER" id="PTHR46401:SF2">
    <property type="entry name" value="GLYCOSYLTRANSFERASE WBBK-RELATED"/>
    <property type="match status" value="1"/>
</dbReference>
<dbReference type="CDD" id="cd03801">
    <property type="entry name" value="GT4_PimA-like"/>
    <property type="match status" value="1"/>
</dbReference>
<dbReference type="PANTHER" id="PTHR46401">
    <property type="entry name" value="GLYCOSYLTRANSFERASE WBBK-RELATED"/>
    <property type="match status" value="1"/>
</dbReference>
<keyword evidence="5" id="KW-1185">Reference proteome</keyword>
<dbReference type="Pfam" id="PF13439">
    <property type="entry name" value="Glyco_transf_4"/>
    <property type="match status" value="1"/>
</dbReference>
<protein>
    <submittedName>
        <fullName evidence="4">Glycosyltransferase family 4 protein</fullName>
    </submittedName>
</protein>
<dbReference type="Proteomes" id="UP001060112">
    <property type="component" value="Chromosome"/>
</dbReference>
<dbReference type="EMBL" id="CP101620">
    <property type="protein sequence ID" value="UTY38371.1"/>
    <property type="molecule type" value="Genomic_DNA"/>
</dbReference>
<feature type="domain" description="Glycosyl transferase family 1" evidence="2">
    <location>
        <begin position="155"/>
        <end position="313"/>
    </location>
</feature>
<dbReference type="Pfam" id="PF00534">
    <property type="entry name" value="Glycos_transf_1"/>
    <property type="match status" value="1"/>
</dbReference>